<dbReference type="OrthoDB" id="3200163at2759"/>
<accession>A0A210R2T0</accession>
<dbReference type="PROSITE" id="PS00122">
    <property type="entry name" value="CARBOXYLESTERASE_B_1"/>
    <property type="match status" value="1"/>
</dbReference>
<dbReference type="Proteomes" id="UP000242188">
    <property type="component" value="Unassembled WGS sequence"/>
</dbReference>
<comment type="caution">
    <text evidence="5">The sequence shown here is derived from an EMBL/GenBank/DDBJ whole genome shotgun (WGS) entry which is preliminary data.</text>
</comment>
<protein>
    <recommendedName>
        <fullName evidence="3">Carboxylic ester hydrolase</fullName>
        <ecNumber evidence="3">3.1.1.-</ecNumber>
    </recommendedName>
</protein>
<dbReference type="AlphaFoldDB" id="A0A210R2T0"/>
<dbReference type="PROSITE" id="PS00941">
    <property type="entry name" value="CARBOXYLESTERASE_B_2"/>
    <property type="match status" value="1"/>
</dbReference>
<dbReference type="PANTHER" id="PTHR45570:SF1">
    <property type="entry name" value="CARBOXYLIC ESTER HYDROLASE"/>
    <property type="match status" value="1"/>
</dbReference>
<dbReference type="SUPFAM" id="SSF53474">
    <property type="entry name" value="alpha/beta-Hydrolases"/>
    <property type="match status" value="1"/>
</dbReference>
<name>A0A210R2T0_MIZYE</name>
<feature type="domain" description="Carboxylesterase type B" evidence="4">
    <location>
        <begin position="28"/>
        <end position="499"/>
    </location>
</feature>
<dbReference type="EC" id="3.1.1.-" evidence="3"/>
<dbReference type="InterPro" id="IPR002018">
    <property type="entry name" value="CarbesteraseB"/>
</dbReference>
<dbReference type="InterPro" id="IPR019819">
    <property type="entry name" value="Carboxylesterase_B_CS"/>
</dbReference>
<sequence length="537" mass="60270">MCRSQMTATLGILVLLGSVPVCLCVYAETLYGWVRGRVTPEAIVFLGIPYASPPERWEHSQPPPRWVGVWDATQPRPMCMQPECGADTPPGMCLSQMSEDCLYLNVFVPLDARPGGNKSVMVFIHGGAFESYTGGAEIYNGERFVNKGDVILVTFNYRLGALGFLVTGSEPGTAVGNYGIRDQRLAMEWVNGNIQNFGGDPGQVTLFGQSAGATSTAIHLTSGNAERLFQRAILQSVPFSIPFKTYEQALAQGKSFSAALNCSPQDKECLKQKSPVEIIDAQKKTSTSTGTLLQRFMPWIPHLDGNEVPLDLQSAFEKGVFVRKPVVLGTTANEGTSYIYRSFRAPLSRGAFSALLLLLKPRDAMNLFLRYYPRNMADAREEFSQLATDLVFTCPTRKIARDLERRNTTWLYVFDHSWRFLNRSRFMPYCRDKACHAAEIPFLFQSLHRGGFQLSMEEQQVADELLIYWTNFAKYENPNGDQTQEDVQNRTLSWPTYSSRGPFRFAGMVFSQPRSQVELDYFGVVCNAFDQNDFRAK</sequence>
<dbReference type="GO" id="GO:0016787">
    <property type="term" value="F:hydrolase activity"/>
    <property type="evidence" value="ECO:0007669"/>
    <property type="project" value="UniProtKB-KW"/>
</dbReference>
<evidence type="ECO:0000256" key="3">
    <source>
        <dbReference type="RuleBase" id="RU361235"/>
    </source>
</evidence>
<dbReference type="Pfam" id="PF00135">
    <property type="entry name" value="COesterase"/>
    <property type="match status" value="1"/>
</dbReference>
<feature type="signal peptide" evidence="3">
    <location>
        <begin position="1"/>
        <end position="24"/>
    </location>
</feature>
<dbReference type="EMBL" id="NEDP02000703">
    <property type="protein sequence ID" value="OWF55309.1"/>
    <property type="molecule type" value="Genomic_DNA"/>
</dbReference>
<feature type="chain" id="PRO_5011826275" description="Carboxylic ester hydrolase" evidence="3">
    <location>
        <begin position="25"/>
        <end position="537"/>
    </location>
</feature>
<proteinExistence type="inferred from homology"/>
<evidence type="ECO:0000256" key="2">
    <source>
        <dbReference type="ARBA" id="ARBA00022801"/>
    </source>
</evidence>
<dbReference type="Gene3D" id="3.40.50.1820">
    <property type="entry name" value="alpha/beta hydrolase"/>
    <property type="match status" value="1"/>
</dbReference>
<dbReference type="PANTHER" id="PTHR45570">
    <property type="entry name" value="CARBOXYLIC ESTER HYDROLASE"/>
    <property type="match status" value="1"/>
</dbReference>
<evidence type="ECO:0000313" key="5">
    <source>
        <dbReference type="EMBL" id="OWF55309.1"/>
    </source>
</evidence>
<evidence type="ECO:0000256" key="1">
    <source>
        <dbReference type="ARBA" id="ARBA00005964"/>
    </source>
</evidence>
<dbReference type="InterPro" id="IPR019826">
    <property type="entry name" value="Carboxylesterase_B_AS"/>
</dbReference>
<evidence type="ECO:0000313" key="6">
    <source>
        <dbReference type="Proteomes" id="UP000242188"/>
    </source>
</evidence>
<organism evidence="5 6">
    <name type="scientific">Mizuhopecten yessoensis</name>
    <name type="common">Japanese scallop</name>
    <name type="synonym">Patinopecten yessoensis</name>
    <dbReference type="NCBI Taxonomy" id="6573"/>
    <lineage>
        <taxon>Eukaryota</taxon>
        <taxon>Metazoa</taxon>
        <taxon>Spiralia</taxon>
        <taxon>Lophotrochozoa</taxon>
        <taxon>Mollusca</taxon>
        <taxon>Bivalvia</taxon>
        <taxon>Autobranchia</taxon>
        <taxon>Pteriomorphia</taxon>
        <taxon>Pectinida</taxon>
        <taxon>Pectinoidea</taxon>
        <taxon>Pectinidae</taxon>
        <taxon>Mizuhopecten</taxon>
    </lineage>
</organism>
<comment type="similarity">
    <text evidence="1 3">Belongs to the type-B carboxylesterase/lipase family.</text>
</comment>
<keyword evidence="2 3" id="KW-0378">Hydrolase</keyword>
<keyword evidence="6" id="KW-1185">Reference proteome</keyword>
<keyword evidence="3" id="KW-0732">Signal</keyword>
<reference evidence="5 6" key="1">
    <citation type="journal article" date="2017" name="Nat. Ecol. Evol.">
        <title>Scallop genome provides insights into evolution of bilaterian karyotype and development.</title>
        <authorList>
            <person name="Wang S."/>
            <person name="Zhang J."/>
            <person name="Jiao W."/>
            <person name="Li J."/>
            <person name="Xun X."/>
            <person name="Sun Y."/>
            <person name="Guo X."/>
            <person name="Huan P."/>
            <person name="Dong B."/>
            <person name="Zhang L."/>
            <person name="Hu X."/>
            <person name="Sun X."/>
            <person name="Wang J."/>
            <person name="Zhao C."/>
            <person name="Wang Y."/>
            <person name="Wang D."/>
            <person name="Huang X."/>
            <person name="Wang R."/>
            <person name="Lv J."/>
            <person name="Li Y."/>
            <person name="Zhang Z."/>
            <person name="Liu B."/>
            <person name="Lu W."/>
            <person name="Hui Y."/>
            <person name="Liang J."/>
            <person name="Zhou Z."/>
            <person name="Hou R."/>
            <person name="Li X."/>
            <person name="Liu Y."/>
            <person name="Li H."/>
            <person name="Ning X."/>
            <person name="Lin Y."/>
            <person name="Zhao L."/>
            <person name="Xing Q."/>
            <person name="Dou J."/>
            <person name="Li Y."/>
            <person name="Mao J."/>
            <person name="Guo H."/>
            <person name="Dou H."/>
            <person name="Li T."/>
            <person name="Mu C."/>
            <person name="Jiang W."/>
            <person name="Fu Q."/>
            <person name="Fu X."/>
            <person name="Miao Y."/>
            <person name="Liu J."/>
            <person name="Yu Q."/>
            <person name="Li R."/>
            <person name="Liao H."/>
            <person name="Li X."/>
            <person name="Kong Y."/>
            <person name="Jiang Z."/>
            <person name="Chourrout D."/>
            <person name="Li R."/>
            <person name="Bao Z."/>
        </authorList>
    </citation>
    <scope>NUCLEOTIDE SEQUENCE [LARGE SCALE GENOMIC DNA]</scope>
    <source>
        <strain evidence="5 6">PY_sf001</strain>
    </source>
</reference>
<gene>
    <name evidence="5" type="ORF">KP79_PYT14676</name>
</gene>
<evidence type="ECO:0000259" key="4">
    <source>
        <dbReference type="Pfam" id="PF00135"/>
    </source>
</evidence>
<dbReference type="InterPro" id="IPR029058">
    <property type="entry name" value="AB_hydrolase_fold"/>
</dbReference>